<evidence type="ECO:0000256" key="6">
    <source>
        <dbReference type="ARBA" id="ARBA00023136"/>
    </source>
</evidence>
<dbReference type="AlphaFoldDB" id="A0A974CMP1"/>
<evidence type="ECO:0000256" key="7">
    <source>
        <dbReference type="SAM" id="MobiDB-lite"/>
    </source>
</evidence>
<dbReference type="PANTHER" id="PTHR46053">
    <property type="entry name" value="E3 UBIQUITIN-PROTEIN LIGASE MARCH4-LIKE"/>
    <property type="match status" value="1"/>
</dbReference>
<evidence type="ECO:0000256" key="3">
    <source>
        <dbReference type="ARBA" id="ARBA00022692"/>
    </source>
</evidence>
<reference evidence="9" key="1">
    <citation type="journal article" date="2016" name="Nature">
        <title>Genome evolution in the allotetraploid frog Xenopus laevis.</title>
        <authorList>
            <person name="Session A.M."/>
            <person name="Uno Y."/>
            <person name="Kwon T."/>
            <person name="Chapman J.A."/>
            <person name="Toyoda A."/>
            <person name="Takahashi S."/>
            <person name="Fukui A."/>
            <person name="Hikosaka A."/>
            <person name="Suzuki A."/>
            <person name="Kondo M."/>
            <person name="van Heeringen S.J."/>
            <person name="Quigley I."/>
            <person name="Heinz S."/>
            <person name="Ogino H."/>
            <person name="Ochi H."/>
            <person name="Hellsten U."/>
            <person name="Lyons J.B."/>
            <person name="Simakov O."/>
            <person name="Putnam N."/>
            <person name="Stites J."/>
            <person name="Kuroki Y."/>
            <person name="Tanaka T."/>
            <person name="Michiue T."/>
            <person name="Watanabe M."/>
            <person name="Bogdanovic O."/>
            <person name="Lister R."/>
            <person name="Georgiou G."/>
            <person name="Paranjpe S.S."/>
            <person name="van Kruijsbergen I."/>
            <person name="Shu S."/>
            <person name="Carlson J."/>
            <person name="Kinoshita T."/>
            <person name="Ohta Y."/>
            <person name="Mawaribuchi S."/>
            <person name="Jenkins J."/>
            <person name="Grimwood J."/>
            <person name="Schmutz J."/>
            <person name="Mitros T."/>
            <person name="Mozaffari S.V."/>
            <person name="Suzuki Y."/>
            <person name="Haramoto Y."/>
            <person name="Yamamoto T.S."/>
            <person name="Takagi C."/>
            <person name="Heald R."/>
            <person name="Miller K."/>
            <person name="Haudenschild C."/>
            <person name="Kitzman J."/>
            <person name="Nakayama T."/>
            <person name="Izutsu Y."/>
            <person name="Robert J."/>
            <person name="Fortriede J."/>
            <person name="Burns K."/>
            <person name="Lotay V."/>
            <person name="Karimi K."/>
            <person name="Yasuoka Y."/>
            <person name="Dichmann D.S."/>
            <person name="Flajnik M.F."/>
            <person name="Houston D.W."/>
            <person name="Shendure J."/>
            <person name="DuPasquier L."/>
            <person name="Vize P.D."/>
            <person name="Zorn A.M."/>
            <person name="Ito M."/>
            <person name="Marcotte E.M."/>
            <person name="Wallingford J.B."/>
            <person name="Ito Y."/>
            <person name="Asashima M."/>
            <person name="Ueno N."/>
            <person name="Matsuda Y."/>
            <person name="Veenstra G.J."/>
            <person name="Fujiyama A."/>
            <person name="Harland R.M."/>
            <person name="Taira M."/>
            <person name="Rokhsar D.S."/>
        </authorList>
    </citation>
    <scope>NUCLEOTIDE SEQUENCE [LARGE SCALE GENOMIC DNA]</scope>
    <source>
        <strain evidence="9">J</strain>
    </source>
</reference>
<name>A0A974CMP1_XENLA</name>
<keyword evidence="3" id="KW-0812">Transmembrane</keyword>
<evidence type="ECO:0000313" key="9">
    <source>
        <dbReference type="Proteomes" id="UP000694892"/>
    </source>
</evidence>
<dbReference type="InterPro" id="IPR046356">
    <property type="entry name" value="MARCHF4/9/11"/>
</dbReference>
<keyword evidence="4" id="KW-0833">Ubl conjugation pathway</keyword>
<sequence length="145" mass="15766">MQEGAEQQVDRVNESVDKPTPIVEEGAGAALHRGTRIDSDSVQSNDTPSPPNCKICFQGPEQGELLNPCRCDGSVRAGTICRQMPWEQLKWGAVYHYGQVEGLAASRRMAANEQTVVGSIRLSVSEVGFGRHLAPFISWTGSDHD</sequence>
<feature type="region of interest" description="Disordered" evidence="7">
    <location>
        <begin position="1"/>
        <end position="51"/>
    </location>
</feature>
<dbReference type="InterPro" id="IPR013083">
    <property type="entry name" value="Znf_RING/FYVE/PHD"/>
</dbReference>
<evidence type="ECO:0008006" key="10">
    <source>
        <dbReference type="Google" id="ProtNLM"/>
    </source>
</evidence>
<evidence type="ECO:0000256" key="4">
    <source>
        <dbReference type="ARBA" id="ARBA00022786"/>
    </source>
</evidence>
<evidence type="ECO:0000256" key="5">
    <source>
        <dbReference type="ARBA" id="ARBA00022989"/>
    </source>
</evidence>
<keyword evidence="6" id="KW-0472">Membrane</keyword>
<gene>
    <name evidence="8" type="ORF">XELAEV_18031465mg</name>
</gene>
<dbReference type="EMBL" id="CM004476">
    <property type="protein sequence ID" value="OCT76270.1"/>
    <property type="molecule type" value="Genomic_DNA"/>
</dbReference>
<keyword evidence="2" id="KW-0808">Transferase</keyword>
<accession>A0A974CMP1</accession>
<dbReference type="GO" id="GO:0016020">
    <property type="term" value="C:membrane"/>
    <property type="evidence" value="ECO:0007669"/>
    <property type="project" value="UniProtKB-SubCell"/>
</dbReference>
<proteinExistence type="predicted"/>
<evidence type="ECO:0000256" key="1">
    <source>
        <dbReference type="ARBA" id="ARBA00004141"/>
    </source>
</evidence>
<dbReference type="GO" id="GO:0004842">
    <property type="term" value="F:ubiquitin-protein transferase activity"/>
    <property type="evidence" value="ECO:0007669"/>
    <property type="project" value="InterPro"/>
</dbReference>
<dbReference type="Gene3D" id="3.30.40.10">
    <property type="entry name" value="Zinc/RING finger domain, C3HC4 (zinc finger)"/>
    <property type="match status" value="1"/>
</dbReference>
<dbReference type="Proteomes" id="UP000694892">
    <property type="component" value="Chromosome 6L"/>
</dbReference>
<feature type="compositionally biased region" description="Basic and acidic residues" evidence="7">
    <location>
        <begin position="8"/>
        <end position="17"/>
    </location>
</feature>
<evidence type="ECO:0000313" key="8">
    <source>
        <dbReference type="EMBL" id="OCT76270.1"/>
    </source>
</evidence>
<comment type="subcellular location">
    <subcellularLocation>
        <location evidence="1">Membrane</location>
        <topology evidence="1">Multi-pass membrane protein</topology>
    </subcellularLocation>
</comment>
<protein>
    <recommendedName>
        <fullName evidence="10">RING-CH-type domain-containing protein</fullName>
    </recommendedName>
</protein>
<organism evidence="8 9">
    <name type="scientific">Xenopus laevis</name>
    <name type="common">African clawed frog</name>
    <dbReference type="NCBI Taxonomy" id="8355"/>
    <lineage>
        <taxon>Eukaryota</taxon>
        <taxon>Metazoa</taxon>
        <taxon>Chordata</taxon>
        <taxon>Craniata</taxon>
        <taxon>Vertebrata</taxon>
        <taxon>Euteleostomi</taxon>
        <taxon>Amphibia</taxon>
        <taxon>Batrachia</taxon>
        <taxon>Anura</taxon>
        <taxon>Pipoidea</taxon>
        <taxon>Pipidae</taxon>
        <taxon>Xenopodinae</taxon>
        <taxon>Xenopus</taxon>
        <taxon>Xenopus</taxon>
    </lineage>
</organism>
<keyword evidence="5" id="KW-1133">Transmembrane helix</keyword>
<dbReference type="PANTHER" id="PTHR46053:SF1">
    <property type="entry name" value="E3 UBIQUITIN-PROTEIN LIGASE MARCHF11"/>
    <property type="match status" value="1"/>
</dbReference>
<dbReference type="GO" id="GO:0016567">
    <property type="term" value="P:protein ubiquitination"/>
    <property type="evidence" value="ECO:0007669"/>
    <property type="project" value="InterPro"/>
</dbReference>
<evidence type="ECO:0000256" key="2">
    <source>
        <dbReference type="ARBA" id="ARBA00022679"/>
    </source>
</evidence>